<dbReference type="AlphaFoldDB" id="A0A4R3TB82"/>
<dbReference type="EMBL" id="SMBP01000013">
    <property type="protein sequence ID" value="TCU58424.1"/>
    <property type="molecule type" value="Genomic_DNA"/>
</dbReference>
<protein>
    <submittedName>
        <fullName evidence="1">Uncharacterized protein</fullName>
    </submittedName>
</protein>
<name>A0A4R3TB82_9FIRM</name>
<evidence type="ECO:0000313" key="1">
    <source>
        <dbReference type="EMBL" id="TCU58424.1"/>
    </source>
</evidence>
<gene>
    <name evidence="1" type="ORF">EDD61_11348</name>
</gene>
<dbReference type="RefSeq" id="WP_008688036.1">
    <property type="nucleotide sequence ID" value="NZ_AP024510.1"/>
</dbReference>
<keyword evidence="2" id="KW-1185">Reference proteome</keyword>
<organism evidence="1 2">
    <name type="scientific">Longicatena caecimuris</name>
    <dbReference type="NCBI Taxonomy" id="1796635"/>
    <lineage>
        <taxon>Bacteria</taxon>
        <taxon>Bacillati</taxon>
        <taxon>Bacillota</taxon>
        <taxon>Erysipelotrichia</taxon>
        <taxon>Erysipelotrichales</taxon>
        <taxon>Erysipelotrichaceae</taxon>
        <taxon>Longicatena</taxon>
    </lineage>
</organism>
<dbReference type="GeneID" id="73795818"/>
<proteinExistence type="predicted"/>
<sequence>MSVMWTIIGFIAILAFLFLIFAVVRSAAQSDHMPNYDEEYASDFFDEQEDDMY</sequence>
<evidence type="ECO:0000313" key="2">
    <source>
        <dbReference type="Proteomes" id="UP000295773"/>
    </source>
</evidence>
<reference evidence="1 2" key="1">
    <citation type="submission" date="2019-03" db="EMBL/GenBank/DDBJ databases">
        <title>Genomic Encyclopedia of Type Strains, Phase IV (KMG-IV): sequencing the most valuable type-strain genomes for metagenomic binning, comparative biology and taxonomic classification.</title>
        <authorList>
            <person name="Goeker M."/>
        </authorList>
    </citation>
    <scope>NUCLEOTIDE SEQUENCE [LARGE SCALE GENOMIC DNA]</scope>
    <source>
        <strain evidence="1 2">DSM 29481</strain>
    </source>
</reference>
<accession>A0A4R3TB82</accession>
<dbReference type="Proteomes" id="UP000295773">
    <property type="component" value="Unassembled WGS sequence"/>
</dbReference>
<comment type="caution">
    <text evidence="1">The sequence shown here is derived from an EMBL/GenBank/DDBJ whole genome shotgun (WGS) entry which is preliminary data.</text>
</comment>